<dbReference type="SUPFAM" id="SSF52540">
    <property type="entry name" value="P-loop containing nucleoside triphosphate hydrolases"/>
    <property type="match status" value="1"/>
</dbReference>
<evidence type="ECO:0000313" key="5">
    <source>
        <dbReference type="Proteomes" id="UP001217838"/>
    </source>
</evidence>
<reference evidence="4 5" key="1">
    <citation type="submission" date="2022-11" db="EMBL/GenBank/DDBJ databases">
        <title>Minimal conservation of predation-associated metabolite biosynthetic gene clusters underscores biosynthetic potential of Myxococcota including descriptions for ten novel species: Archangium lansinium sp. nov., Myxococcus landrumus sp. nov., Nannocystis bai.</title>
        <authorList>
            <person name="Ahearne A."/>
            <person name="Stevens C."/>
            <person name="Dowd S."/>
        </authorList>
    </citation>
    <scope>NUCLEOTIDE SEQUENCE [LARGE SCALE GENOMIC DNA]</scope>
    <source>
        <strain evidence="4 5">NCELM</strain>
    </source>
</reference>
<feature type="region of interest" description="Disordered" evidence="3">
    <location>
        <begin position="265"/>
        <end position="297"/>
    </location>
</feature>
<dbReference type="EMBL" id="JAQNDN010000025">
    <property type="protein sequence ID" value="MDC0674746.1"/>
    <property type="molecule type" value="Genomic_DNA"/>
</dbReference>
<dbReference type="Gene3D" id="3.40.50.300">
    <property type="entry name" value="P-loop containing nucleotide triphosphate hydrolases"/>
    <property type="match status" value="1"/>
</dbReference>
<sequence length="915" mass="95663">MAVYERDRARIVIRVVYDGPGRAGKTTNVEQLARIFGNKPGNELQVYPAATGRTIFFDWFSFDGGMIDGRQLQVQVVTVPGHKSLDPRRAHILRSADVVVLVCDSAVSGQDSAREMLDSLREHLGKSLPGVPLIVQANKQDLAGAMLPHELGAALGLTYDIPVIGAQASAGIGVRETAIGAIRAAVRQMKRRTARQGLDAIVGEAGTAEQLRAVLQTIEAVNASRGASERPAAEDEVRRVHAGALADEGRVVYIRSHSVVTQLAGSAHGEANTRARASSAKTVPSTMTDRPDSERPHHTAVPVSAMFIDPQPANSPPDVAGVPVGAVPSAIHLPPPPVVARALADEYERSAADASDVLAALNDDASAAFAGHEDAEPSAAYEELADDAEALAPPPDDPAELTTSDHQDGEHDRALATLTDTTAAPHPIGGEHAASSPIDAATSRHDFALADEPSPPASASIDCEADDTPALSPADATTASFELDVDLDVSPLSPDDTDLVAETEPTVSPAEAATSSHDLVAEDEPSLPTPAGLADDPLVADDEPSPLASSDILAADAIPASHDLVADDEPSPAGTVSDLDLVADATLMSHDLVTDDESTPAGAASDFDLLADAAPASHDLVTDDESTPAGAAPEPDLLPADERDVTAHSESAPPIAAPAAALDLPARPGPELPPGHVWPVPGGRAVLERIAGQPLTPIAGPEGHALHNMSFQAAGYRLRTRPEWRFGERERGRAALIDHVRRAARLGPLQPVGIAVALASGDDDHALWHIVPDLPSLGAELRGAAEAERPRHLARLAAAYAAALRLVAREDVALELDPYAFAEQDGRWVYLDDRLREPEQAPALMSALLAPCAELPEPLADAWLAALEQVLPATLTREDVAALGLEDELEAATARLEAEAQQAVTRVRATLARCT</sequence>
<evidence type="ECO:0000256" key="1">
    <source>
        <dbReference type="ARBA" id="ARBA00022741"/>
    </source>
</evidence>
<feature type="region of interest" description="Disordered" evidence="3">
    <location>
        <begin position="389"/>
        <end position="409"/>
    </location>
</feature>
<evidence type="ECO:0000256" key="2">
    <source>
        <dbReference type="ARBA" id="ARBA00023134"/>
    </source>
</evidence>
<dbReference type="Pfam" id="PF00025">
    <property type="entry name" value="Arf"/>
    <property type="match status" value="1"/>
</dbReference>
<keyword evidence="5" id="KW-1185">Reference proteome</keyword>
<feature type="region of interest" description="Disordered" evidence="3">
    <location>
        <begin position="448"/>
        <end position="474"/>
    </location>
</feature>
<dbReference type="Proteomes" id="UP001217838">
    <property type="component" value="Unassembled WGS sequence"/>
</dbReference>
<proteinExistence type="predicted"/>
<organism evidence="4 5">
    <name type="scientific">Nannocystis radixulma</name>
    <dbReference type="NCBI Taxonomy" id="2995305"/>
    <lineage>
        <taxon>Bacteria</taxon>
        <taxon>Pseudomonadati</taxon>
        <taxon>Myxococcota</taxon>
        <taxon>Polyangia</taxon>
        <taxon>Nannocystales</taxon>
        <taxon>Nannocystaceae</taxon>
        <taxon>Nannocystis</taxon>
    </lineage>
</organism>
<dbReference type="InterPro" id="IPR027417">
    <property type="entry name" value="P-loop_NTPase"/>
</dbReference>
<accession>A0ABT5BKS4</accession>
<evidence type="ECO:0000313" key="4">
    <source>
        <dbReference type="EMBL" id="MDC0674746.1"/>
    </source>
</evidence>
<name>A0ABT5BKS4_9BACT</name>
<keyword evidence="2" id="KW-0342">GTP-binding</keyword>
<dbReference type="CDD" id="cd00882">
    <property type="entry name" value="Ras_like_GTPase"/>
    <property type="match status" value="1"/>
</dbReference>
<evidence type="ECO:0000256" key="3">
    <source>
        <dbReference type="SAM" id="MobiDB-lite"/>
    </source>
</evidence>
<dbReference type="PANTHER" id="PTHR42708">
    <property type="entry name" value="ATP/GTP-BINDING PROTEIN-RELATED"/>
    <property type="match status" value="1"/>
</dbReference>
<keyword evidence="1" id="KW-0547">Nucleotide-binding</keyword>
<dbReference type="InterPro" id="IPR052705">
    <property type="entry name" value="Gliding_Motility_GTPase"/>
</dbReference>
<feature type="region of interest" description="Disordered" evidence="3">
    <location>
        <begin position="619"/>
        <end position="639"/>
    </location>
</feature>
<feature type="compositionally biased region" description="Polar residues" evidence="3">
    <location>
        <begin position="275"/>
        <end position="288"/>
    </location>
</feature>
<dbReference type="PANTHER" id="PTHR42708:SF1">
    <property type="entry name" value="GLIDING MOTILITY PROTEIN MGLA"/>
    <property type="match status" value="1"/>
</dbReference>
<dbReference type="InterPro" id="IPR006689">
    <property type="entry name" value="Small_GTPase_ARF/SAR"/>
</dbReference>
<gene>
    <name evidence="4" type="ORF">POL58_43760</name>
</gene>
<feature type="region of interest" description="Disordered" evidence="3">
    <location>
        <begin position="490"/>
        <end position="554"/>
    </location>
</feature>
<comment type="caution">
    <text evidence="4">The sequence shown here is derived from an EMBL/GenBank/DDBJ whole genome shotgun (WGS) entry which is preliminary data.</text>
</comment>
<dbReference type="RefSeq" id="WP_272009229.1">
    <property type="nucleotide sequence ID" value="NZ_JAQNDN010000025.1"/>
</dbReference>
<protein>
    <submittedName>
        <fullName evidence="4">ADP-ribosylation factor-like protein</fullName>
    </submittedName>
</protein>